<dbReference type="Proteomes" id="UP001320706">
    <property type="component" value="Unassembled WGS sequence"/>
</dbReference>
<evidence type="ECO:0000313" key="2">
    <source>
        <dbReference type="Proteomes" id="UP001320706"/>
    </source>
</evidence>
<gene>
    <name evidence="1" type="ORF">M8818_005321</name>
</gene>
<keyword evidence="2" id="KW-1185">Reference proteome</keyword>
<protein>
    <submittedName>
        <fullName evidence="1">Uncharacterized protein</fullName>
    </submittedName>
</protein>
<dbReference type="EMBL" id="JAMKPW020000031">
    <property type="protein sequence ID" value="KAK8203343.1"/>
    <property type="molecule type" value="Genomic_DNA"/>
</dbReference>
<evidence type="ECO:0000313" key="1">
    <source>
        <dbReference type="EMBL" id="KAK8203343.1"/>
    </source>
</evidence>
<organism evidence="1 2">
    <name type="scientific">Zalaria obscura</name>
    <dbReference type="NCBI Taxonomy" id="2024903"/>
    <lineage>
        <taxon>Eukaryota</taxon>
        <taxon>Fungi</taxon>
        <taxon>Dikarya</taxon>
        <taxon>Ascomycota</taxon>
        <taxon>Pezizomycotina</taxon>
        <taxon>Dothideomycetes</taxon>
        <taxon>Dothideomycetidae</taxon>
        <taxon>Dothideales</taxon>
        <taxon>Zalariaceae</taxon>
        <taxon>Zalaria</taxon>
    </lineage>
</organism>
<name>A0ACC3SCC5_9PEZI</name>
<reference evidence="1" key="1">
    <citation type="submission" date="2024-02" db="EMBL/GenBank/DDBJ databases">
        <title>Metagenome Assembled Genome of Zalaria obscura JY119.</title>
        <authorList>
            <person name="Vighnesh L."/>
            <person name="Jagadeeshwari U."/>
            <person name="Venkata Ramana C."/>
            <person name="Sasikala C."/>
        </authorList>
    </citation>
    <scope>NUCLEOTIDE SEQUENCE</scope>
    <source>
        <strain evidence="1">JY119</strain>
    </source>
</reference>
<comment type="caution">
    <text evidence="1">The sequence shown here is derived from an EMBL/GenBank/DDBJ whole genome shotgun (WGS) entry which is preliminary data.</text>
</comment>
<accession>A0ACC3SCC5</accession>
<proteinExistence type="predicted"/>
<sequence length="656" mass="72588">MATLAANASPEEIFEEIAFQNVLLESLDAGADDHGERRQEIEDTIAGLEARLPAEDGQEQNNDDTAIPEDVTWTGDEPWPFDHWTEEENGLAGWSNTEVYDAAPPANVTPTESGGSSSASSFQTSSLKRPHDTLNLTPDSEALSRSKRPTPNLSRSGTPSSLSSLDVGSLQVQARRQNSYATETARRRQLMAERAAQRRRERERTDAEFAALLSQRSPEPAPTAGPSRAAPDINTLPGPFDNWVDPDSSTWHSTAETLAPVFTRIKAERQRSPSPAPQRSSSVANWPTQVVDLTGSDDEDDVVPYNQVPLPDHPQPFIPPPQNSHSVINNAYQRALAIGRSAFTTFGDYANPWSELENLLNPASSSHTPGRYESVYDPVAGMPQPGHVDWDSVLQNSETTKEDLLKLMDNVRPDEEIPVDMQPVKVEGLEVALKPYQAAGLKWLQDMDAGSNKGGILADDMGLGKTVQAIALMVTRRSEDPLRKTNLILAPVALLRQWKEEIMSKVRPGRHRLSVFIHHANSKAKSFSELRNYDVVLTTFGTIASELKRHDRYQARKKADPEAVERADEKTIFISQNSKFFRIIIDEAQCIKNKSTQTAQAVYLLQARSRFCMTGTPMMNSVDELQSLIRFIRIKPYKTTGSTQGDSAPPDEAVED</sequence>